<dbReference type="SUPFAM" id="SSF46785">
    <property type="entry name" value="Winged helix' DNA-binding domain"/>
    <property type="match status" value="1"/>
</dbReference>
<dbReference type="EMBL" id="SODD01000001">
    <property type="protein sequence ID" value="TDW26424.1"/>
    <property type="molecule type" value="Genomic_DNA"/>
</dbReference>
<accession>A0A4R8A932</accession>
<keyword evidence="3" id="KW-0238">DNA-binding</keyword>
<name>A0A4R8A932_9FIRM</name>
<dbReference type="Proteomes" id="UP000294743">
    <property type="component" value="Unassembled WGS sequence"/>
</dbReference>
<comment type="caution">
    <text evidence="3">The sequence shown here is derived from an EMBL/GenBank/DDBJ whole genome shotgun (WGS) entry which is preliminary data.</text>
</comment>
<evidence type="ECO:0000313" key="4">
    <source>
        <dbReference type="Proteomes" id="UP000294743"/>
    </source>
</evidence>
<evidence type="ECO:0000259" key="1">
    <source>
        <dbReference type="Pfam" id="PF13601"/>
    </source>
</evidence>
<dbReference type="GO" id="GO:0003677">
    <property type="term" value="F:DNA binding"/>
    <property type="evidence" value="ECO:0007669"/>
    <property type="project" value="UniProtKB-KW"/>
</dbReference>
<dbReference type="Pfam" id="PF13601">
    <property type="entry name" value="HTH_34"/>
    <property type="match status" value="1"/>
</dbReference>
<dbReference type="InterPro" id="IPR036390">
    <property type="entry name" value="WH_DNA-bd_sf"/>
</dbReference>
<proteinExistence type="predicted"/>
<protein>
    <submittedName>
        <fullName evidence="3">Winged helix DNA-binding protein</fullName>
    </submittedName>
</protein>
<reference evidence="3 4" key="1">
    <citation type="submission" date="2019-03" db="EMBL/GenBank/DDBJ databases">
        <title>Genomic Encyclopedia of Type Strains, Phase IV (KMG-IV): sequencing the most valuable type-strain genomes for metagenomic binning, comparative biology and taxonomic classification.</title>
        <authorList>
            <person name="Goeker M."/>
        </authorList>
    </citation>
    <scope>NUCLEOTIDE SEQUENCE [LARGE SCALE GENOMIC DNA]</scope>
    <source>
        <strain evidence="3 4">DSM 28867</strain>
    </source>
</reference>
<organism evidence="3 4">
    <name type="scientific">Breznakia blatticola</name>
    <dbReference type="NCBI Taxonomy" id="1754012"/>
    <lineage>
        <taxon>Bacteria</taxon>
        <taxon>Bacillati</taxon>
        <taxon>Bacillota</taxon>
        <taxon>Erysipelotrichia</taxon>
        <taxon>Erysipelotrichales</taxon>
        <taxon>Erysipelotrichaceae</taxon>
        <taxon>Breznakia</taxon>
    </lineage>
</organism>
<dbReference type="AlphaFoldDB" id="A0A4R8A932"/>
<dbReference type="InterPro" id="IPR027395">
    <property type="entry name" value="WH_DNA-bd_dom"/>
</dbReference>
<dbReference type="PANTHER" id="PTHR37318">
    <property type="entry name" value="BSL7504 PROTEIN"/>
    <property type="match status" value="1"/>
</dbReference>
<sequence length="98" mass="11274">MSTKLLQTSKVFESNIRLQMIASLSVSDLTYRELKDICECSDGNMTTHTKKLIENDYISVKKEFINNKPQTTYSLTKKGRREFLEYVNILNSLTTGSK</sequence>
<feature type="domain" description="Winged helix DNA-binding" evidence="1">
    <location>
        <begin position="16"/>
        <end position="93"/>
    </location>
</feature>
<dbReference type="RefSeq" id="WP_134167437.1">
    <property type="nucleotide sequence ID" value="NZ_SODD01000001.1"/>
</dbReference>
<keyword evidence="4" id="KW-1185">Reference proteome</keyword>
<gene>
    <name evidence="3" type="ORF">EDD63_101139</name>
    <name evidence="2" type="ORF">EDD63_10541</name>
</gene>
<evidence type="ECO:0000313" key="3">
    <source>
        <dbReference type="EMBL" id="TDW26424.1"/>
    </source>
</evidence>
<dbReference type="PANTHER" id="PTHR37318:SF1">
    <property type="entry name" value="BSL7504 PROTEIN"/>
    <property type="match status" value="1"/>
</dbReference>
<evidence type="ECO:0000313" key="2">
    <source>
        <dbReference type="EMBL" id="TDW25309.1"/>
    </source>
</evidence>
<dbReference type="EMBL" id="SODD01000005">
    <property type="protein sequence ID" value="TDW25309.1"/>
    <property type="molecule type" value="Genomic_DNA"/>
</dbReference>
<dbReference type="OrthoDB" id="9800369at2"/>
<dbReference type="Gene3D" id="1.10.10.10">
    <property type="entry name" value="Winged helix-like DNA-binding domain superfamily/Winged helix DNA-binding domain"/>
    <property type="match status" value="1"/>
</dbReference>
<dbReference type="InterPro" id="IPR036388">
    <property type="entry name" value="WH-like_DNA-bd_sf"/>
</dbReference>